<feature type="compositionally biased region" description="Low complexity" evidence="1">
    <location>
        <begin position="246"/>
        <end position="255"/>
    </location>
</feature>
<feature type="region of interest" description="Disordered" evidence="1">
    <location>
        <begin position="203"/>
        <end position="308"/>
    </location>
</feature>
<proteinExistence type="predicted"/>
<protein>
    <recommendedName>
        <fullName evidence="4">C2H2-type domain-containing protein</fullName>
    </recommendedName>
</protein>
<dbReference type="PANTHER" id="PTHR23225:SF2">
    <property type="entry name" value="AT09679P-RELATED"/>
    <property type="match status" value="1"/>
</dbReference>
<feature type="region of interest" description="Disordered" evidence="1">
    <location>
        <begin position="484"/>
        <end position="506"/>
    </location>
</feature>
<reference evidence="2" key="1">
    <citation type="journal article" date="2020" name="Stud. Mycol.">
        <title>101 Dothideomycetes genomes: a test case for predicting lifestyles and emergence of pathogens.</title>
        <authorList>
            <person name="Haridas S."/>
            <person name="Albert R."/>
            <person name="Binder M."/>
            <person name="Bloem J."/>
            <person name="Labutti K."/>
            <person name="Salamov A."/>
            <person name="Andreopoulos B."/>
            <person name="Baker S."/>
            <person name="Barry K."/>
            <person name="Bills G."/>
            <person name="Bluhm B."/>
            <person name="Cannon C."/>
            <person name="Castanera R."/>
            <person name="Culley D."/>
            <person name="Daum C."/>
            <person name="Ezra D."/>
            <person name="Gonzalez J."/>
            <person name="Henrissat B."/>
            <person name="Kuo A."/>
            <person name="Liang C."/>
            <person name="Lipzen A."/>
            <person name="Lutzoni F."/>
            <person name="Magnuson J."/>
            <person name="Mondo S."/>
            <person name="Nolan M."/>
            <person name="Ohm R."/>
            <person name="Pangilinan J."/>
            <person name="Park H.-J."/>
            <person name="Ramirez L."/>
            <person name="Alfaro M."/>
            <person name="Sun H."/>
            <person name="Tritt A."/>
            <person name="Yoshinaga Y."/>
            <person name="Zwiers L.-H."/>
            <person name="Turgeon B."/>
            <person name="Goodwin S."/>
            <person name="Spatafora J."/>
            <person name="Crous P."/>
            <person name="Grigoriev I."/>
        </authorList>
    </citation>
    <scope>NUCLEOTIDE SEQUENCE</scope>
    <source>
        <strain evidence="2">CBS 113818</strain>
    </source>
</reference>
<evidence type="ECO:0000256" key="1">
    <source>
        <dbReference type="SAM" id="MobiDB-lite"/>
    </source>
</evidence>
<evidence type="ECO:0000313" key="2">
    <source>
        <dbReference type="EMBL" id="KAF2831650.1"/>
    </source>
</evidence>
<keyword evidence="3" id="KW-1185">Reference proteome</keyword>
<name>A0A6A7AEB1_9PLEO</name>
<feature type="compositionally biased region" description="Acidic residues" evidence="1">
    <location>
        <begin position="232"/>
        <end position="245"/>
    </location>
</feature>
<accession>A0A6A7AEB1</accession>
<dbReference type="AlphaFoldDB" id="A0A6A7AEB1"/>
<dbReference type="GO" id="GO:0003700">
    <property type="term" value="F:DNA-binding transcription factor activity"/>
    <property type="evidence" value="ECO:0007669"/>
    <property type="project" value="InterPro"/>
</dbReference>
<dbReference type="Gene3D" id="3.30.160.60">
    <property type="entry name" value="Classic Zinc Finger"/>
    <property type="match status" value="1"/>
</dbReference>
<dbReference type="Proteomes" id="UP000799424">
    <property type="component" value="Unassembled WGS sequence"/>
</dbReference>
<evidence type="ECO:0008006" key="4">
    <source>
        <dbReference type="Google" id="ProtNLM"/>
    </source>
</evidence>
<gene>
    <name evidence="2" type="ORF">CC86DRAFT_141899</name>
</gene>
<dbReference type="InterPro" id="IPR039970">
    <property type="entry name" value="TF_Grauzone"/>
</dbReference>
<feature type="region of interest" description="Disordered" evidence="1">
    <location>
        <begin position="381"/>
        <end position="401"/>
    </location>
</feature>
<feature type="compositionally biased region" description="Basic and acidic residues" evidence="1">
    <location>
        <begin position="488"/>
        <end position="497"/>
    </location>
</feature>
<organism evidence="2 3">
    <name type="scientific">Ophiobolus disseminans</name>
    <dbReference type="NCBI Taxonomy" id="1469910"/>
    <lineage>
        <taxon>Eukaryota</taxon>
        <taxon>Fungi</taxon>
        <taxon>Dikarya</taxon>
        <taxon>Ascomycota</taxon>
        <taxon>Pezizomycotina</taxon>
        <taxon>Dothideomycetes</taxon>
        <taxon>Pleosporomycetidae</taxon>
        <taxon>Pleosporales</taxon>
        <taxon>Pleosporineae</taxon>
        <taxon>Phaeosphaeriaceae</taxon>
        <taxon>Ophiobolus</taxon>
    </lineage>
</organism>
<dbReference type="EMBL" id="MU006218">
    <property type="protein sequence ID" value="KAF2831650.1"/>
    <property type="molecule type" value="Genomic_DNA"/>
</dbReference>
<sequence>MLAMSSHQFVDLPQINMEEPRYTGWGSEHYYMPSYKQQDVHFHSDDAMYFDELDHGTVSMPPMERFMHDQYPITHGVLHATFPVERRPYEQWPSADCYRNVSPDRTSASGSSNVTQNELRSPHIFRAMPYGSPTDAHSQSSLPYPTTEHFKACGYLPSPPHIGGSVNLRQLEYEHHELESEPTMEDIETVDLKEEAVCNREHTPVKIETATSESFREYADSGIGNSPRDAEEVTLIEDAPEDPASDSDYSPTSSRSGKRRRSSASIGSPNRISKRRTSVAKSSTTKAHKKARRTSNAARKHVETDDDRRPFPCPLAAYGCISTFSSKNEWKRHVNTQHIKVGFWRCDLCPPTTDPHDDQTFYYNDFNRKDLFTQHLRRMHAAPKDNSPSRSPKEFSVNEDNLPGHQTRCLQSLRTPPQQSICLFCDRTFEGPLSWEERMEHVGRHLEKDRKGSVDMLDIKAWNRDKDLERYLLNEGLVVEEQGVWKIGDGKPRRSADDSEDESSEE</sequence>
<dbReference type="OrthoDB" id="5388486at2759"/>
<evidence type="ECO:0000313" key="3">
    <source>
        <dbReference type="Proteomes" id="UP000799424"/>
    </source>
</evidence>
<dbReference type="PANTHER" id="PTHR23225">
    <property type="entry name" value="ZINC FINGER PROTEIN"/>
    <property type="match status" value="1"/>
</dbReference>